<gene>
    <name evidence="13" type="ORF">BEMITA_LOCUS3228</name>
</gene>
<evidence type="ECO:0000256" key="4">
    <source>
        <dbReference type="ARBA" id="ARBA00022679"/>
    </source>
</evidence>
<evidence type="ECO:0000256" key="6">
    <source>
        <dbReference type="ARBA" id="ARBA00022824"/>
    </source>
</evidence>
<evidence type="ECO:0000256" key="5">
    <source>
        <dbReference type="ARBA" id="ARBA00022692"/>
    </source>
</evidence>
<evidence type="ECO:0000256" key="3">
    <source>
        <dbReference type="ARBA" id="ARBA00022676"/>
    </source>
</evidence>
<dbReference type="InterPro" id="IPR050271">
    <property type="entry name" value="UDP-glycosyltransferase"/>
</dbReference>
<keyword evidence="6" id="KW-0256">Endoplasmic reticulum</keyword>
<keyword evidence="5 12" id="KW-0812">Transmembrane</keyword>
<name>A0A9P0A5I8_BEMTA</name>
<dbReference type="CDD" id="cd03784">
    <property type="entry name" value="GT1_Gtf-like"/>
    <property type="match status" value="1"/>
</dbReference>
<feature type="transmembrane region" description="Helical" evidence="12">
    <location>
        <begin position="472"/>
        <end position="495"/>
    </location>
</feature>
<evidence type="ECO:0000256" key="7">
    <source>
        <dbReference type="ARBA" id="ARBA00022989"/>
    </source>
</evidence>
<dbReference type="GO" id="GO:0016020">
    <property type="term" value="C:membrane"/>
    <property type="evidence" value="ECO:0007669"/>
    <property type="project" value="UniProtKB-SubCell"/>
</dbReference>
<evidence type="ECO:0000313" key="13">
    <source>
        <dbReference type="EMBL" id="CAH0383819.1"/>
    </source>
</evidence>
<dbReference type="Gene3D" id="3.40.50.2000">
    <property type="entry name" value="Glycogen Phosphorylase B"/>
    <property type="match status" value="1"/>
</dbReference>
<evidence type="ECO:0000256" key="12">
    <source>
        <dbReference type="RuleBase" id="RU362059"/>
    </source>
</evidence>
<evidence type="ECO:0000256" key="2">
    <source>
        <dbReference type="ARBA" id="ARBA00009995"/>
    </source>
</evidence>
<evidence type="ECO:0000256" key="8">
    <source>
        <dbReference type="ARBA" id="ARBA00023136"/>
    </source>
</evidence>
<dbReference type="FunFam" id="3.40.50.2000:FF:000050">
    <property type="entry name" value="UDP-glucuronosyltransferase"/>
    <property type="match status" value="1"/>
</dbReference>
<dbReference type="GO" id="GO:0005783">
    <property type="term" value="C:endoplasmic reticulum"/>
    <property type="evidence" value="ECO:0007669"/>
    <property type="project" value="UniProtKB-SubCell"/>
</dbReference>
<keyword evidence="7 12" id="KW-1133">Transmembrane helix</keyword>
<evidence type="ECO:0000256" key="11">
    <source>
        <dbReference type="RuleBase" id="RU003718"/>
    </source>
</evidence>
<evidence type="ECO:0000256" key="9">
    <source>
        <dbReference type="ARBA" id="ARBA00023180"/>
    </source>
</evidence>
<comment type="subcellular location">
    <subcellularLocation>
        <location evidence="10">Endomembrane system</location>
        <topology evidence="10">Single-pass type I membrane protein</topology>
    </subcellularLocation>
    <subcellularLocation>
        <location evidence="1">Endoplasmic reticulum</location>
    </subcellularLocation>
    <subcellularLocation>
        <location evidence="12">Membrane</location>
        <topology evidence="12">Single-pass membrane protein</topology>
    </subcellularLocation>
</comment>
<dbReference type="Proteomes" id="UP001152759">
    <property type="component" value="Chromosome 10"/>
</dbReference>
<dbReference type="Pfam" id="PF00201">
    <property type="entry name" value="UDPGT"/>
    <property type="match status" value="1"/>
</dbReference>
<dbReference type="EMBL" id="OU963871">
    <property type="protein sequence ID" value="CAH0383819.1"/>
    <property type="molecule type" value="Genomic_DNA"/>
</dbReference>
<feature type="chain" id="PRO_5040534511" description="UDP-glucuronosyltransferase" evidence="12">
    <location>
        <begin position="19"/>
        <end position="515"/>
    </location>
</feature>
<dbReference type="InterPro" id="IPR035595">
    <property type="entry name" value="UDP_glycos_trans_CS"/>
</dbReference>
<dbReference type="PROSITE" id="PS00375">
    <property type="entry name" value="UDPGT"/>
    <property type="match status" value="1"/>
</dbReference>
<dbReference type="SUPFAM" id="SSF53756">
    <property type="entry name" value="UDP-Glycosyltransferase/glycogen phosphorylase"/>
    <property type="match status" value="1"/>
</dbReference>
<organism evidence="13 14">
    <name type="scientific">Bemisia tabaci</name>
    <name type="common">Sweetpotato whitefly</name>
    <name type="synonym">Aleurodes tabaci</name>
    <dbReference type="NCBI Taxonomy" id="7038"/>
    <lineage>
        <taxon>Eukaryota</taxon>
        <taxon>Metazoa</taxon>
        <taxon>Ecdysozoa</taxon>
        <taxon>Arthropoda</taxon>
        <taxon>Hexapoda</taxon>
        <taxon>Insecta</taxon>
        <taxon>Pterygota</taxon>
        <taxon>Neoptera</taxon>
        <taxon>Paraneoptera</taxon>
        <taxon>Hemiptera</taxon>
        <taxon>Sternorrhyncha</taxon>
        <taxon>Aleyrodoidea</taxon>
        <taxon>Aleyrodidae</taxon>
        <taxon>Aleyrodinae</taxon>
        <taxon>Bemisia</taxon>
    </lineage>
</organism>
<comment type="catalytic activity">
    <reaction evidence="12">
        <text>glucuronate acceptor + UDP-alpha-D-glucuronate = acceptor beta-D-glucuronoside + UDP + H(+)</text>
        <dbReference type="Rhea" id="RHEA:21032"/>
        <dbReference type="ChEBI" id="CHEBI:15378"/>
        <dbReference type="ChEBI" id="CHEBI:58052"/>
        <dbReference type="ChEBI" id="CHEBI:58223"/>
        <dbReference type="ChEBI" id="CHEBI:132367"/>
        <dbReference type="ChEBI" id="CHEBI:132368"/>
        <dbReference type="EC" id="2.4.1.17"/>
    </reaction>
</comment>
<accession>A0A9P0A5I8</accession>
<feature type="signal peptide" evidence="12">
    <location>
        <begin position="1"/>
        <end position="18"/>
    </location>
</feature>
<proteinExistence type="inferred from homology"/>
<keyword evidence="14" id="KW-1185">Reference proteome</keyword>
<dbReference type="PANTHER" id="PTHR48043:SF159">
    <property type="entry name" value="EG:EG0003.4 PROTEIN-RELATED"/>
    <property type="match status" value="1"/>
</dbReference>
<keyword evidence="4 11" id="KW-0808">Transferase</keyword>
<dbReference type="AlphaFoldDB" id="A0A9P0A5I8"/>
<keyword evidence="12" id="KW-0732">Signal</keyword>
<keyword evidence="3 11" id="KW-0328">Glycosyltransferase</keyword>
<comment type="similarity">
    <text evidence="2 11">Belongs to the UDP-glycosyltransferase family.</text>
</comment>
<evidence type="ECO:0000256" key="10">
    <source>
        <dbReference type="ARBA" id="ARBA00046288"/>
    </source>
</evidence>
<evidence type="ECO:0000256" key="1">
    <source>
        <dbReference type="ARBA" id="ARBA00004240"/>
    </source>
</evidence>
<protein>
    <recommendedName>
        <fullName evidence="12">UDP-glucuronosyltransferase</fullName>
        <ecNumber evidence="12">2.4.1.17</ecNumber>
    </recommendedName>
</protein>
<reference evidence="13" key="1">
    <citation type="submission" date="2021-12" db="EMBL/GenBank/DDBJ databases">
        <authorList>
            <person name="King R."/>
        </authorList>
    </citation>
    <scope>NUCLEOTIDE SEQUENCE</scope>
</reference>
<evidence type="ECO:0000313" key="14">
    <source>
        <dbReference type="Proteomes" id="UP001152759"/>
    </source>
</evidence>
<sequence length="515" mass="59141">MKLTVMLIVLSWSHSYDAFSVLVFLPNPLRSHYDQVEPIFYALALRGHNVTVVSPYPPKDQTSNLRHIFLSADRFMKHTAADWNMMELSLTDDQFSIDQWKLHADVFVPEVLGSTVFGDLTRGASRFDLVFLELFFGQEALAVLGHIFDAPVVTYASFGHTPDVLRFAGAANAVAYLPYMELRTAGPLSLFQRLRNTWMQYASMLYHEYWYYPQHDALLAKYISKPLPRIRDMLHNISLYLLTGNVAVDGAKLYPPHVIEISELNIKGTNPLDEEIKVIMDQAENGVIFFCFGTLLQASSFRKEAVNTFLSVFKELKQTVLWKSNLNASDWDIPKNVHMRNWFDQPSILAHQNCVLFLTHGGLSSMMEAIRYAVPVAGMPFYGDQWRLLAYAEYLGYGLRLEYKNLTQKSLSWVIKTVLEDPTYKENIRRASKILSDKPMTSLETAVYFLEYVVRHKGAHHLKPLATKIPTYQLFLIDVIAIYGTLFFVVFYLILKLVILSWTRICKTQLKEKAD</sequence>
<keyword evidence="9" id="KW-0325">Glycoprotein</keyword>
<dbReference type="GO" id="GO:0015020">
    <property type="term" value="F:glucuronosyltransferase activity"/>
    <property type="evidence" value="ECO:0007669"/>
    <property type="project" value="UniProtKB-EC"/>
</dbReference>
<dbReference type="PANTHER" id="PTHR48043">
    <property type="entry name" value="EG:EG0003.4 PROTEIN-RELATED"/>
    <property type="match status" value="1"/>
</dbReference>
<dbReference type="InterPro" id="IPR002213">
    <property type="entry name" value="UDP_glucos_trans"/>
</dbReference>
<dbReference type="EC" id="2.4.1.17" evidence="12"/>
<keyword evidence="8 12" id="KW-0472">Membrane</keyword>